<evidence type="ECO:0000313" key="1">
    <source>
        <dbReference type="EMBL" id="KAG5446642.1"/>
    </source>
</evidence>
<feature type="non-terminal residue" evidence="1">
    <location>
        <position position="1"/>
    </location>
</feature>
<organism evidence="1 2">
    <name type="scientific">Clonorchis sinensis</name>
    <name type="common">Chinese liver fluke</name>
    <dbReference type="NCBI Taxonomy" id="79923"/>
    <lineage>
        <taxon>Eukaryota</taxon>
        <taxon>Metazoa</taxon>
        <taxon>Spiralia</taxon>
        <taxon>Lophotrochozoa</taxon>
        <taxon>Platyhelminthes</taxon>
        <taxon>Trematoda</taxon>
        <taxon>Digenea</taxon>
        <taxon>Opisthorchiida</taxon>
        <taxon>Opisthorchiata</taxon>
        <taxon>Opisthorchiidae</taxon>
        <taxon>Clonorchis</taxon>
    </lineage>
</organism>
<dbReference type="EMBL" id="NIRI02000056">
    <property type="protein sequence ID" value="KAG5446642.1"/>
    <property type="molecule type" value="Genomic_DNA"/>
</dbReference>
<keyword evidence="2" id="KW-1185">Reference proteome</keyword>
<accession>A0A8T1MCL7</accession>
<comment type="caution">
    <text evidence="1">The sequence shown here is derived from an EMBL/GenBank/DDBJ whole genome shotgun (WGS) entry which is preliminary data.</text>
</comment>
<protein>
    <submittedName>
        <fullName evidence="1">Uncharacterized protein</fullName>
    </submittedName>
</protein>
<dbReference type="AlphaFoldDB" id="A0A8T1MCL7"/>
<gene>
    <name evidence="1" type="ORF">CSKR_108301</name>
</gene>
<sequence length="565" mass="64440">LVNLAVSQPSCNLRVAWQLGTERVLQLNEDNDHPPPTSTGTFCHFPRCYHQTWRDTATSVFQGCIGHSFIHSAVATFWCLAAMPPEGSTSAGILPGCPGLDRRSRDAEIGFESQTFRSCITYIHVSRHLEYRSNWNMRRPGAAHSVAWKHHKREIQLGFRINLCRYALIPQEGTTSNFGKSSENPKESFPEDVSPLEIRRCYFRYIHSFANQLGFARDSPGTQLNLPFVMFPGNGMCCTRLPHVSVATIFEMYMYRDISNIATECAAPSHLMFKLLRYSRYRDTVYRRITLLIRLLKILRQPTTGFALFGANQVGACKHHKREIQLGSRTQANVDTSANPTTQIALMSKNFPQPYVWCITSIHLSRYLEYRSNWNMRRPGAAHSVAWKHHKREIQLDSRREPRVSVLLATQFGQTLTNTLICKSIRFSRDTQTPLSSVQLYSLELTNDVRHLWVFQHRYLRSFGEVGWRQLFRSEMIGKRVVDCVAQCGSRGPHPGRLLKTLRQPSIGFTFSEAHQVLLETKLHGIGDSFVNKFGFARDLPTNSTESLVYGVSKQIRQADPVGLT</sequence>
<evidence type="ECO:0000313" key="2">
    <source>
        <dbReference type="Proteomes" id="UP000286415"/>
    </source>
</evidence>
<name>A0A8T1MCL7_CLOSI</name>
<reference evidence="1 2" key="2">
    <citation type="journal article" date="2021" name="Genomics">
        <title>High-quality reference genome for Clonorchis sinensis.</title>
        <authorList>
            <person name="Young N.D."/>
            <person name="Stroehlein A.J."/>
            <person name="Kinkar L."/>
            <person name="Wang T."/>
            <person name="Sohn W.M."/>
            <person name="Chang B.C.H."/>
            <person name="Kaur P."/>
            <person name="Weisz D."/>
            <person name="Dudchenko O."/>
            <person name="Aiden E.L."/>
            <person name="Korhonen P.K."/>
            <person name="Gasser R.B."/>
        </authorList>
    </citation>
    <scope>NUCLEOTIDE SEQUENCE [LARGE SCALE GENOMIC DNA]</scope>
    <source>
        <strain evidence="1">Cs-k2</strain>
    </source>
</reference>
<reference evidence="1 2" key="1">
    <citation type="journal article" date="2018" name="Biotechnol. Adv.">
        <title>Improved genomic resources and new bioinformatic workflow for the carcinogenic parasite Clonorchis sinensis: Biotechnological implications.</title>
        <authorList>
            <person name="Wang D."/>
            <person name="Korhonen P.K."/>
            <person name="Gasser R.B."/>
            <person name="Young N.D."/>
        </authorList>
    </citation>
    <scope>NUCLEOTIDE SEQUENCE [LARGE SCALE GENOMIC DNA]</scope>
    <source>
        <strain evidence="1">Cs-k2</strain>
    </source>
</reference>
<proteinExistence type="predicted"/>
<dbReference type="Proteomes" id="UP000286415">
    <property type="component" value="Unassembled WGS sequence"/>
</dbReference>